<dbReference type="RefSeq" id="WP_119950776.1">
    <property type="nucleotide sequence ID" value="NZ_QZEZ01000005.1"/>
</dbReference>
<feature type="active site" description="Nucleophile" evidence="4">
    <location>
        <position position="40"/>
    </location>
</feature>
<evidence type="ECO:0000256" key="2">
    <source>
        <dbReference type="ARBA" id="ARBA00022963"/>
    </source>
</evidence>
<accession>A0A3A3YXI3</accession>
<dbReference type="PANTHER" id="PTHR14226">
    <property type="entry name" value="NEUROPATHY TARGET ESTERASE/SWISS CHEESE D.MELANOGASTER"/>
    <property type="match status" value="1"/>
</dbReference>
<gene>
    <name evidence="6" type="ORF">D5H78_12265</name>
</gene>
<evidence type="ECO:0000256" key="3">
    <source>
        <dbReference type="ARBA" id="ARBA00023098"/>
    </source>
</evidence>
<dbReference type="PANTHER" id="PTHR14226:SF57">
    <property type="entry name" value="BLR7027 PROTEIN"/>
    <property type="match status" value="1"/>
</dbReference>
<dbReference type="OrthoDB" id="2339873at2"/>
<name>A0A3A3YXI3_9ACTN</name>
<dbReference type="GO" id="GO:0016042">
    <property type="term" value="P:lipid catabolic process"/>
    <property type="evidence" value="ECO:0007669"/>
    <property type="project" value="UniProtKB-UniRule"/>
</dbReference>
<keyword evidence="1 4" id="KW-0378">Hydrolase</keyword>
<dbReference type="InterPro" id="IPR050301">
    <property type="entry name" value="NTE"/>
</dbReference>
<feature type="short sequence motif" description="GXSXG" evidence="4">
    <location>
        <begin position="38"/>
        <end position="42"/>
    </location>
</feature>
<feature type="domain" description="PNPLA" evidence="5">
    <location>
        <begin position="5"/>
        <end position="211"/>
    </location>
</feature>
<dbReference type="SUPFAM" id="SSF52151">
    <property type="entry name" value="FabD/lysophospholipase-like"/>
    <property type="match status" value="1"/>
</dbReference>
<keyword evidence="3 4" id="KW-0443">Lipid metabolism</keyword>
<keyword evidence="7" id="KW-1185">Reference proteome</keyword>
<feature type="active site" description="Proton acceptor" evidence="4">
    <location>
        <position position="198"/>
    </location>
</feature>
<evidence type="ECO:0000256" key="4">
    <source>
        <dbReference type="PROSITE-ProRule" id="PRU01161"/>
    </source>
</evidence>
<organism evidence="6 7">
    <name type="scientific">Vallicoccus soli</name>
    <dbReference type="NCBI Taxonomy" id="2339232"/>
    <lineage>
        <taxon>Bacteria</taxon>
        <taxon>Bacillati</taxon>
        <taxon>Actinomycetota</taxon>
        <taxon>Actinomycetes</taxon>
        <taxon>Motilibacterales</taxon>
        <taxon>Vallicoccaceae</taxon>
        <taxon>Vallicoccus</taxon>
    </lineage>
</organism>
<feature type="short sequence motif" description="DGA/G" evidence="4">
    <location>
        <begin position="198"/>
        <end position="200"/>
    </location>
</feature>
<proteinExistence type="predicted"/>
<dbReference type="PROSITE" id="PS51635">
    <property type="entry name" value="PNPLA"/>
    <property type="match status" value="1"/>
</dbReference>
<comment type="caution">
    <text evidence="6">The sequence shown here is derived from an EMBL/GenBank/DDBJ whole genome shotgun (WGS) entry which is preliminary data.</text>
</comment>
<evidence type="ECO:0000313" key="7">
    <source>
        <dbReference type="Proteomes" id="UP000265614"/>
    </source>
</evidence>
<dbReference type="Gene3D" id="3.40.1090.10">
    <property type="entry name" value="Cytosolic phospholipase A2 catalytic domain"/>
    <property type="match status" value="2"/>
</dbReference>
<evidence type="ECO:0000256" key="1">
    <source>
        <dbReference type="ARBA" id="ARBA00022801"/>
    </source>
</evidence>
<dbReference type="Proteomes" id="UP000265614">
    <property type="component" value="Unassembled WGS sequence"/>
</dbReference>
<dbReference type="GO" id="GO:0016787">
    <property type="term" value="F:hydrolase activity"/>
    <property type="evidence" value="ECO:0007669"/>
    <property type="project" value="UniProtKB-UniRule"/>
</dbReference>
<sequence length="304" mass="32040">MRRALVLGAGGVLGAAWETGALCRLADEGLDRWDLVVGTSAGSVLAALLAAGIPPQALRDHQRGLPLPGDVAVDWDHDRGTGGPRPVRPALRPGSPSLVAAGLRRPRAQRPLVTLVGLAPRGRGSHAALAAAVEAALGGAAWAPRPVWVCALDYRTGRRVVFGREGAPRARLSEAVAASCSLPGWYAPTVLDGVPYVDGGSLSSTSVGLLAGAGYDEVVVLAPTATAPPSRYDRPRGLEARLERRWRRHVTPFLLREVAAVEAGGTRVRVETPDAADLEAVGGNLMDPRRRLRVLDTALRPRRR</sequence>
<comment type="caution">
    <text evidence="4">Lacks conserved residue(s) required for the propagation of feature annotation.</text>
</comment>
<dbReference type="EMBL" id="QZEZ01000005">
    <property type="protein sequence ID" value="RJK95423.1"/>
    <property type="molecule type" value="Genomic_DNA"/>
</dbReference>
<keyword evidence="2 4" id="KW-0442">Lipid degradation</keyword>
<evidence type="ECO:0000313" key="6">
    <source>
        <dbReference type="EMBL" id="RJK95423.1"/>
    </source>
</evidence>
<protein>
    <submittedName>
        <fullName evidence="6">Patatin-like phospholipase family protein</fullName>
    </submittedName>
</protein>
<reference evidence="6 7" key="1">
    <citation type="submission" date="2018-09" db="EMBL/GenBank/DDBJ databases">
        <title>YIM 75000 draft genome.</title>
        <authorList>
            <person name="Tang S."/>
            <person name="Feng Y."/>
        </authorList>
    </citation>
    <scope>NUCLEOTIDE SEQUENCE [LARGE SCALE GENOMIC DNA]</scope>
    <source>
        <strain evidence="6 7">YIM 75000</strain>
    </source>
</reference>
<dbReference type="AlphaFoldDB" id="A0A3A3YXI3"/>
<dbReference type="InterPro" id="IPR016035">
    <property type="entry name" value="Acyl_Trfase/lysoPLipase"/>
</dbReference>
<evidence type="ECO:0000259" key="5">
    <source>
        <dbReference type="PROSITE" id="PS51635"/>
    </source>
</evidence>
<dbReference type="InterPro" id="IPR002641">
    <property type="entry name" value="PNPLA_dom"/>
</dbReference>
<dbReference type="Pfam" id="PF01734">
    <property type="entry name" value="Patatin"/>
    <property type="match status" value="1"/>
</dbReference>